<dbReference type="InterPro" id="IPR041649">
    <property type="entry name" value="NepR"/>
</dbReference>
<dbReference type="KEGG" id="pgv:SL003B_1059"/>
<sequence length="62" mass="6899">MSRPAGAGSLELPRAVGSTKEDWIGNQLKRIYNEALEEDIPDDMMALLNQLDAEPADEERVQ</sequence>
<organism evidence="2 3">
    <name type="scientific">Polymorphum gilvum (strain LMG 25793 / CGMCC 1.9160 / SL003B-26A1)</name>
    <dbReference type="NCBI Taxonomy" id="991905"/>
    <lineage>
        <taxon>Bacteria</taxon>
        <taxon>Pseudomonadati</taxon>
        <taxon>Pseudomonadota</taxon>
        <taxon>Alphaproteobacteria</taxon>
        <taxon>Rhodobacterales</taxon>
        <taxon>Paracoccaceae</taxon>
        <taxon>Polymorphum</taxon>
    </lineage>
</organism>
<dbReference type="AlphaFoldDB" id="F2IYP1"/>
<name>F2IYP1_POLGS</name>
<feature type="domain" description="Anti-sigma factor NepR" evidence="1">
    <location>
        <begin position="22"/>
        <end position="53"/>
    </location>
</feature>
<evidence type="ECO:0000313" key="2">
    <source>
        <dbReference type="EMBL" id="ADZ69488.1"/>
    </source>
</evidence>
<dbReference type="Proteomes" id="UP000008130">
    <property type="component" value="Chromosome"/>
</dbReference>
<keyword evidence="3" id="KW-1185">Reference proteome</keyword>
<dbReference type="PATRIC" id="fig|991905.3.peg.1078"/>
<proteinExistence type="predicted"/>
<dbReference type="STRING" id="991905.SL003B_1059"/>
<protein>
    <submittedName>
        <fullName evidence="2">RNA polymerase sigma factor</fullName>
    </submittedName>
</protein>
<gene>
    <name evidence="2" type="ordered locus">SL003B_1059</name>
</gene>
<evidence type="ECO:0000313" key="3">
    <source>
        <dbReference type="Proteomes" id="UP000008130"/>
    </source>
</evidence>
<accession>F2IYP1</accession>
<dbReference type="EMBL" id="CP002568">
    <property type="protein sequence ID" value="ADZ69488.1"/>
    <property type="molecule type" value="Genomic_DNA"/>
</dbReference>
<reference evidence="2 3" key="1">
    <citation type="journal article" date="2011" name="J. Bacteriol.">
        <title>Complete genome sequence of Polymorphum gilvum SL003B-26A1T, a crude oil-degrading bacterium from oil-polluted saline soil.</title>
        <authorList>
            <person name="Li S.G."/>
            <person name="Tang Y.Q."/>
            <person name="Nie Y."/>
            <person name="Cai M."/>
            <person name="Wu X.L."/>
        </authorList>
    </citation>
    <scope>NUCLEOTIDE SEQUENCE [LARGE SCALE GENOMIC DNA]</scope>
    <source>
        <strain evidence="3">LMG 25793 / CGMCC 1.9160 / SL003B-26A1</strain>
    </source>
</reference>
<dbReference type="HOGENOM" id="CLU_2900325_0_0_5"/>
<dbReference type="eggNOG" id="ENOG5033JS0">
    <property type="taxonomic scope" value="Bacteria"/>
</dbReference>
<dbReference type="Pfam" id="PF18557">
    <property type="entry name" value="NepR"/>
    <property type="match status" value="1"/>
</dbReference>
<evidence type="ECO:0000259" key="1">
    <source>
        <dbReference type="Pfam" id="PF18557"/>
    </source>
</evidence>